<dbReference type="Proteomes" id="UP000283269">
    <property type="component" value="Unassembled WGS sequence"/>
</dbReference>
<organism evidence="1 2">
    <name type="scientific">Psilocybe cyanescens</name>
    <dbReference type="NCBI Taxonomy" id="93625"/>
    <lineage>
        <taxon>Eukaryota</taxon>
        <taxon>Fungi</taxon>
        <taxon>Dikarya</taxon>
        <taxon>Basidiomycota</taxon>
        <taxon>Agaricomycotina</taxon>
        <taxon>Agaricomycetes</taxon>
        <taxon>Agaricomycetidae</taxon>
        <taxon>Agaricales</taxon>
        <taxon>Agaricineae</taxon>
        <taxon>Strophariaceae</taxon>
        <taxon>Psilocybe</taxon>
    </lineage>
</organism>
<accession>A0A409XHF1</accession>
<evidence type="ECO:0000313" key="1">
    <source>
        <dbReference type="EMBL" id="PPQ90178.1"/>
    </source>
</evidence>
<keyword evidence="2" id="KW-1185">Reference proteome</keyword>
<gene>
    <name evidence="1" type="ORF">CVT25_012502</name>
</gene>
<sequence length="85" mass="9531">MNRLGLLANYNEEDDRIGTGPDRRPRLAFGHLPWYIKGMLPKLYIGVRREFAPHAHTTALSAHPAHPARPCCGFFPLPVLAESQV</sequence>
<proteinExistence type="predicted"/>
<dbReference type="InParanoid" id="A0A409XHF1"/>
<dbReference type="EMBL" id="NHYD01001693">
    <property type="protein sequence ID" value="PPQ90178.1"/>
    <property type="molecule type" value="Genomic_DNA"/>
</dbReference>
<protein>
    <submittedName>
        <fullName evidence="1">Uncharacterized protein</fullName>
    </submittedName>
</protein>
<dbReference type="AlphaFoldDB" id="A0A409XHF1"/>
<comment type="caution">
    <text evidence="1">The sequence shown here is derived from an EMBL/GenBank/DDBJ whole genome shotgun (WGS) entry which is preliminary data.</text>
</comment>
<reference evidence="1 2" key="1">
    <citation type="journal article" date="2018" name="Evol. Lett.">
        <title>Horizontal gene cluster transfer increased hallucinogenic mushroom diversity.</title>
        <authorList>
            <person name="Reynolds H.T."/>
            <person name="Vijayakumar V."/>
            <person name="Gluck-Thaler E."/>
            <person name="Korotkin H.B."/>
            <person name="Matheny P.B."/>
            <person name="Slot J.C."/>
        </authorList>
    </citation>
    <scope>NUCLEOTIDE SEQUENCE [LARGE SCALE GENOMIC DNA]</scope>
    <source>
        <strain evidence="1 2">2631</strain>
    </source>
</reference>
<evidence type="ECO:0000313" key="2">
    <source>
        <dbReference type="Proteomes" id="UP000283269"/>
    </source>
</evidence>
<name>A0A409XHF1_PSICY</name>